<evidence type="ECO:0000313" key="2">
    <source>
        <dbReference type="EMBL" id="NSB14766.1"/>
    </source>
</evidence>
<accession>A0A0B5QEP8</accession>
<dbReference type="AlphaFoldDB" id="A0A0B5QEP8"/>
<dbReference type="OrthoDB" id="1919338at2"/>
<sequence length="109" mass="12771">MKDNETKKENYEFTVHPCNFKVNIKEIKPFYVHSRNYIFLDLQVLDCYSAKSRLRIKSCPHNGKLYSVEPSILVYKPTAGFCGYDLIQVLIEDEFGGRHIENIIIRVIN</sequence>
<evidence type="ECO:0000313" key="1">
    <source>
        <dbReference type="EMBL" id="AJG99470.1"/>
    </source>
</evidence>
<reference evidence="1" key="2">
    <citation type="submission" date="2016-02" db="EMBL/GenBank/DDBJ databases">
        <title>Genome sequence of Clostridium beijerinckii strain 59B.</title>
        <authorList>
            <person name="Little G.T."/>
            <person name="Minton N.P."/>
        </authorList>
    </citation>
    <scope>NUCLEOTIDE SEQUENCE</scope>
    <source>
        <strain evidence="1">NCIMB 14988</strain>
    </source>
</reference>
<dbReference type="KEGG" id="cbei:LF65_02900"/>
<protein>
    <submittedName>
        <fullName evidence="1">Uncharacterized protein</fullName>
    </submittedName>
</protein>
<reference evidence="3" key="1">
    <citation type="submission" date="2014-12" db="EMBL/GenBank/DDBJ databases">
        <title>Genome sequence of Clostridium beijerinckii strain 59B.</title>
        <authorList>
            <person name="Little G.T."/>
            <person name="Minton N.P."/>
        </authorList>
    </citation>
    <scope>NUCLEOTIDE SEQUENCE [LARGE SCALE GENOMIC DNA]</scope>
    <source>
        <strain evidence="3">59B</strain>
    </source>
</reference>
<dbReference type="EMBL" id="CP010086">
    <property type="protein sequence ID" value="AJG99470.1"/>
    <property type="molecule type" value="Genomic_DNA"/>
</dbReference>
<gene>
    <name evidence="2" type="ORF">BCD95_003025</name>
    <name evidence="1" type="ORF">LF65_02900</name>
</gene>
<dbReference type="Proteomes" id="UP000822184">
    <property type="component" value="Unassembled WGS sequence"/>
</dbReference>
<name>A0A0B5QEP8_CLOBE</name>
<dbReference type="EMBL" id="JABTDW010000001">
    <property type="protein sequence ID" value="NSB14766.1"/>
    <property type="molecule type" value="Genomic_DNA"/>
</dbReference>
<dbReference type="RefSeq" id="WP_041896928.1">
    <property type="nucleotide sequence ID" value="NZ_CP010086.2"/>
</dbReference>
<organism evidence="1 3">
    <name type="scientific">Clostridium beijerinckii</name>
    <name type="common">Clostridium MP</name>
    <dbReference type="NCBI Taxonomy" id="1520"/>
    <lineage>
        <taxon>Bacteria</taxon>
        <taxon>Bacillati</taxon>
        <taxon>Bacillota</taxon>
        <taxon>Clostridia</taxon>
        <taxon>Eubacteriales</taxon>
        <taxon>Clostridiaceae</taxon>
        <taxon>Clostridium</taxon>
    </lineage>
</organism>
<evidence type="ECO:0000313" key="3">
    <source>
        <dbReference type="Proteomes" id="UP000031866"/>
    </source>
</evidence>
<proteinExistence type="predicted"/>
<dbReference type="Proteomes" id="UP000031866">
    <property type="component" value="Chromosome"/>
</dbReference>
<reference evidence="2" key="3">
    <citation type="submission" date="2020-06" db="EMBL/GenBank/DDBJ databases">
        <title>Genomic insights into acetone-butanol-ethanol (ABE) fermentation by sequencing solventogenic clostridia strains.</title>
        <authorList>
            <person name="Brown S."/>
        </authorList>
    </citation>
    <scope>NUCLEOTIDE SEQUENCE</scope>
    <source>
        <strain evidence="2">DJ123</strain>
    </source>
</reference>